<proteinExistence type="predicted"/>
<dbReference type="PANTHER" id="PTHR45629:SF7">
    <property type="entry name" value="DNA EXCISION REPAIR PROTEIN ERCC-6-RELATED"/>
    <property type="match status" value="1"/>
</dbReference>
<reference evidence="3 4" key="1">
    <citation type="submission" date="2021-03" db="EMBL/GenBank/DDBJ databases">
        <title>Enterococcal diversity collection.</title>
        <authorList>
            <person name="Gilmore M.S."/>
            <person name="Schwartzman J."/>
            <person name="Van Tyne D."/>
            <person name="Martin M."/>
            <person name="Earl A.M."/>
            <person name="Manson A.L."/>
            <person name="Straub T."/>
            <person name="Salamzade R."/>
            <person name="Saavedra J."/>
            <person name="Lebreton F."/>
            <person name="Prichula J."/>
            <person name="Schaufler K."/>
            <person name="Gaca A."/>
            <person name="Sgardioli B."/>
            <person name="Wagenaar J."/>
            <person name="Strong T."/>
        </authorList>
    </citation>
    <scope>NUCLEOTIDE SEQUENCE [LARGE SCALE GENOMIC DNA]</scope>
    <source>
        <strain evidence="3 4">669A</strain>
    </source>
</reference>
<dbReference type="PANTHER" id="PTHR45629">
    <property type="entry name" value="SNF2/RAD54 FAMILY MEMBER"/>
    <property type="match status" value="1"/>
</dbReference>
<keyword evidence="4" id="KW-1185">Reference proteome</keyword>
<dbReference type="InterPro" id="IPR038718">
    <property type="entry name" value="SNF2-like_sf"/>
</dbReference>
<comment type="caution">
    <text evidence="3">The sequence shown here is derived from an EMBL/GenBank/DDBJ whole genome shotgun (WGS) entry which is preliminary data.</text>
</comment>
<evidence type="ECO:0000256" key="1">
    <source>
        <dbReference type="ARBA" id="ARBA00022801"/>
    </source>
</evidence>
<dbReference type="SUPFAM" id="SSF52540">
    <property type="entry name" value="P-loop containing nucleoside triphosphate hydrolases"/>
    <property type="match status" value="2"/>
</dbReference>
<keyword evidence="3" id="KW-0347">Helicase</keyword>
<dbReference type="PROSITE" id="PS51192">
    <property type="entry name" value="HELICASE_ATP_BIND_1"/>
    <property type="match status" value="1"/>
</dbReference>
<dbReference type="Gene3D" id="3.40.50.10810">
    <property type="entry name" value="Tandem AAA-ATPase domain"/>
    <property type="match status" value="1"/>
</dbReference>
<dbReference type="InterPro" id="IPR000330">
    <property type="entry name" value="SNF2_N"/>
</dbReference>
<dbReference type="InterPro" id="IPR049730">
    <property type="entry name" value="SNF2/RAD54-like_C"/>
</dbReference>
<keyword evidence="3" id="KW-0547">Nucleotide-binding</keyword>
<evidence type="ECO:0000313" key="4">
    <source>
        <dbReference type="Proteomes" id="UP000664601"/>
    </source>
</evidence>
<dbReference type="InterPro" id="IPR050496">
    <property type="entry name" value="SNF2_RAD54_helicase_repair"/>
</dbReference>
<dbReference type="Pfam" id="PF00176">
    <property type="entry name" value="SNF2-rel_dom"/>
    <property type="match status" value="1"/>
</dbReference>
<organism evidence="3 4">
    <name type="scientific">Candidatus Enterococcus moelleringii</name>
    <dbReference type="NCBI Taxonomy" id="2815325"/>
    <lineage>
        <taxon>Bacteria</taxon>
        <taxon>Bacillati</taxon>
        <taxon>Bacillota</taxon>
        <taxon>Bacilli</taxon>
        <taxon>Lactobacillales</taxon>
        <taxon>Enterococcaceae</taxon>
        <taxon>Enterococcus</taxon>
    </lineage>
</organism>
<dbReference type="Gene3D" id="3.40.50.300">
    <property type="entry name" value="P-loop containing nucleotide triphosphate hydrolases"/>
    <property type="match status" value="1"/>
</dbReference>
<keyword evidence="3" id="KW-0067">ATP-binding</keyword>
<dbReference type="CDD" id="cd18793">
    <property type="entry name" value="SF2_C_SNF"/>
    <property type="match status" value="1"/>
</dbReference>
<feature type="domain" description="Helicase ATP-binding" evidence="2">
    <location>
        <begin position="131"/>
        <end position="304"/>
    </location>
</feature>
<dbReference type="InterPro" id="IPR014001">
    <property type="entry name" value="Helicase_ATP-bd"/>
</dbReference>
<dbReference type="GO" id="GO:0004386">
    <property type="term" value="F:helicase activity"/>
    <property type="evidence" value="ECO:0007669"/>
    <property type="project" value="UniProtKB-KW"/>
</dbReference>
<sequence length="641" mass="73896">MDNFLLKTLDNSIVIIGKVSLLNKRKRLHLKREFNASFKEDRILIDLPKDDNDLFSLLDFFESNNLNISLDDNTAKKVKTAYSKAEQFKEFSDQAKRIWNGEFNVDEFEHFCSVLDEELDRTLYPLQLLAAYHLAFSQNACNFSVPGAGKTSIVYGAYSYLKAQTNDKQVNKMLIVGPLSSFGPWENEYKECFGKEIEIKRISGELPREEKEGYFFRSNTAEITLISYQGLIGLTNEIKYFLLNNNVLFVLDEAHKIKNTSGGSIATAALDLAVYANSRVILTGTPAPNGYRDLYNLFEFIWPKKGIIKYSPIQLDDMTTASNDDRVEDLLDDLSPYFIRIKKSDLNLPPKTENPPIYVEMDSAQSKIYEIIEKKIVTSFDQDNYVVDTFKQAKMIRLIQAASNPSLLLSPIAELTSESDILSEIDEEFASLIQKYHTQRIVPNSFILAREIIEEKISKGERVIVWAVYVESILMFSRYLEECDIKHRVLYGKTPIETEVTEKDVITREKIIDEFNSKSSSFDVIVANPFAVAESISLHKRCHNAIYLERNFDGARFLQSKDRIHRYGLPKDINTNYYYIITKDTISEVIHNRLLEKEQILLRITESREIPLFNFMADELNENDVKAVIKFYEKRKNRGNS</sequence>
<dbReference type="InterPro" id="IPR027417">
    <property type="entry name" value="P-loop_NTPase"/>
</dbReference>
<gene>
    <name evidence="3" type="ORF">JZO70_16670</name>
</gene>
<dbReference type="SMART" id="SM00487">
    <property type="entry name" value="DEXDc"/>
    <property type="match status" value="1"/>
</dbReference>
<dbReference type="Proteomes" id="UP000664601">
    <property type="component" value="Unassembled WGS sequence"/>
</dbReference>
<evidence type="ECO:0000259" key="2">
    <source>
        <dbReference type="PROSITE" id="PS51192"/>
    </source>
</evidence>
<protein>
    <submittedName>
        <fullName evidence="3">DEAD/DEAH box helicase</fullName>
    </submittedName>
</protein>
<dbReference type="EMBL" id="JAFREM010000027">
    <property type="protein sequence ID" value="MBO1307810.1"/>
    <property type="molecule type" value="Genomic_DNA"/>
</dbReference>
<evidence type="ECO:0000313" key="3">
    <source>
        <dbReference type="EMBL" id="MBO1307810.1"/>
    </source>
</evidence>
<name>A0ABS3LDW8_9ENTE</name>
<keyword evidence="1" id="KW-0378">Hydrolase</keyword>
<accession>A0ABS3LDW8</accession>
<dbReference type="RefSeq" id="WP_207674802.1">
    <property type="nucleotide sequence ID" value="NZ_JAFREM010000027.1"/>
</dbReference>